<evidence type="ECO:0000256" key="2">
    <source>
        <dbReference type="ARBA" id="ARBA00007998"/>
    </source>
</evidence>
<keyword evidence="4" id="KW-0309">Germination</keyword>
<dbReference type="PANTHER" id="PTHR34975">
    <property type="entry name" value="SPORE GERMINATION PROTEIN A2"/>
    <property type="match status" value="1"/>
</dbReference>
<dbReference type="InterPro" id="IPR004761">
    <property type="entry name" value="Spore_GerAB"/>
</dbReference>
<keyword evidence="10" id="KW-1185">Reference proteome</keyword>
<feature type="transmembrane region" description="Helical" evidence="8">
    <location>
        <begin position="190"/>
        <end position="207"/>
    </location>
</feature>
<name>A0ABU6MYB8_9BACI</name>
<proteinExistence type="inferred from homology"/>
<evidence type="ECO:0000256" key="1">
    <source>
        <dbReference type="ARBA" id="ARBA00004141"/>
    </source>
</evidence>
<feature type="transmembrane region" description="Helical" evidence="8">
    <location>
        <begin position="91"/>
        <end position="114"/>
    </location>
</feature>
<dbReference type="Pfam" id="PF03845">
    <property type="entry name" value="Spore_permease"/>
    <property type="match status" value="1"/>
</dbReference>
<dbReference type="RefSeq" id="WP_327920738.1">
    <property type="nucleotide sequence ID" value="NZ_JARMDB010000011.1"/>
</dbReference>
<evidence type="ECO:0000256" key="5">
    <source>
        <dbReference type="ARBA" id="ARBA00022692"/>
    </source>
</evidence>
<dbReference type="PANTHER" id="PTHR34975:SF2">
    <property type="entry name" value="SPORE GERMINATION PROTEIN A2"/>
    <property type="match status" value="1"/>
</dbReference>
<keyword evidence="7 8" id="KW-0472">Membrane</keyword>
<organism evidence="9 10">
    <name type="scientific">Bacillus paramycoides</name>
    <dbReference type="NCBI Taxonomy" id="2026194"/>
    <lineage>
        <taxon>Bacteria</taxon>
        <taxon>Bacillati</taxon>
        <taxon>Bacillota</taxon>
        <taxon>Bacilli</taxon>
        <taxon>Bacillales</taxon>
        <taxon>Bacillaceae</taxon>
        <taxon>Bacillus</taxon>
        <taxon>Bacillus cereus group</taxon>
    </lineage>
</organism>
<comment type="subcellular location">
    <subcellularLocation>
        <location evidence="1">Membrane</location>
        <topology evidence="1">Multi-pass membrane protein</topology>
    </subcellularLocation>
</comment>
<evidence type="ECO:0000256" key="3">
    <source>
        <dbReference type="ARBA" id="ARBA00022448"/>
    </source>
</evidence>
<feature type="transmembrane region" description="Helical" evidence="8">
    <location>
        <begin position="336"/>
        <end position="355"/>
    </location>
</feature>
<reference evidence="9 10" key="1">
    <citation type="submission" date="2023-03" db="EMBL/GenBank/DDBJ databases">
        <title>Bacillus Genome Sequencing.</title>
        <authorList>
            <person name="Dunlap C."/>
        </authorList>
    </citation>
    <scope>NUCLEOTIDE SEQUENCE [LARGE SCALE GENOMIC DNA]</scope>
    <source>
        <strain evidence="9 10">B-615</strain>
    </source>
</reference>
<evidence type="ECO:0000256" key="8">
    <source>
        <dbReference type="SAM" id="Phobius"/>
    </source>
</evidence>
<feature type="transmembrane region" description="Helical" evidence="8">
    <location>
        <begin position="120"/>
        <end position="138"/>
    </location>
</feature>
<feature type="transmembrane region" description="Helical" evidence="8">
    <location>
        <begin position="12"/>
        <end position="30"/>
    </location>
</feature>
<feature type="transmembrane region" description="Helical" evidence="8">
    <location>
        <begin position="306"/>
        <end position="324"/>
    </location>
</feature>
<gene>
    <name evidence="9" type="ORF">P4U88_18385</name>
</gene>
<feature type="transmembrane region" description="Helical" evidence="8">
    <location>
        <begin position="42"/>
        <end position="63"/>
    </location>
</feature>
<feature type="transmembrane region" description="Helical" evidence="8">
    <location>
        <begin position="219"/>
        <end position="240"/>
    </location>
</feature>
<dbReference type="EMBL" id="JARMDB010000011">
    <property type="protein sequence ID" value="MED1567860.1"/>
    <property type="molecule type" value="Genomic_DNA"/>
</dbReference>
<evidence type="ECO:0000256" key="4">
    <source>
        <dbReference type="ARBA" id="ARBA00022544"/>
    </source>
</evidence>
<protein>
    <submittedName>
        <fullName evidence="9">GerAB/ArcD/ProY family transporter</fullName>
    </submittedName>
</protein>
<evidence type="ECO:0000313" key="9">
    <source>
        <dbReference type="EMBL" id="MED1567860.1"/>
    </source>
</evidence>
<keyword evidence="6 8" id="KW-1133">Transmembrane helix</keyword>
<dbReference type="Gene3D" id="1.20.1740.10">
    <property type="entry name" value="Amino acid/polyamine transporter I"/>
    <property type="match status" value="1"/>
</dbReference>
<evidence type="ECO:0000256" key="7">
    <source>
        <dbReference type="ARBA" id="ARBA00023136"/>
    </source>
</evidence>
<dbReference type="Proteomes" id="UP001309448">
    <property type="component" value="Unassembled WGS sequence"/>
</dbReference>
<accession>A0ABU6MYB8</accession>
<keyword evidence="3" id="KW-0813">Transport</keyword>
<comment type="caution">
    <text evidence="9">The sequence shown here is derived from an EMBL/GenBank/DDBJ whole genome shotgun (WGS) entry which is preliminary data.</text>
</comment>
<evidence type="ECO:0000313" key="10">
    <source>
        <dbReference type="Proteomes" id="UP001309448"/>
    </source>
</evidence>
<feature type="transmembrane region" description="Helical" evidence="8">
    <location>
        <begin position="145"/>
        <end position="164"/>
    </location>
</feature>
<keyword evidence="5 8" id="KW-0812">Transmembrane</keyword>
<comment type="similarity">
    <text evidence="2">Belongs to the amino acid-polyamine-organocation (APC) superfamily. Spore germination protein (SGP) (TC 2.A.3.9) family.</text>
</comment>
<feature type="transmembrane region" description="Helical" evidence="8">
    <location>
        <begin position="270"/>
        <end position="294"/>
    </location>
</feature>
<evidence type="ECO:0000256" key="6">
    <source>
        <dbReference type="ARBA" id="ARBA00022989"/>
    </source>
</evidence>
<sequence>MINTQSKITLTQFSFFVAQCQIGVGILTLPNRLHYIAKGGGWISTLIAGLIVQIFILIIWLLLKRFPEVTIYEIVRTMFGDIFGKIFGFSYIFYFILIGTTIMVSSGNIIKIWILQATPWPVILILGPIASSFLIYSTFKVMVRFYDMTLILIIPMAFLIGIGLTRAEFSYPFPITEAGWWNIIRASKETITAMYGFEIILIAYPFVKGKPAAKLKAISLANGFVTIFYTFTVWICYIVFSPNQIELIPQPVIYLLRSLHIGIIDRTDLIFIPIWMITVVCSYASYYYAASVGIEHIFKLNNHKKAVPIVALISFSVALFINTPEKLKIIAKFTDNLTYIFIAVLPLLFLFYAILRNKKGENYAKKNV</sequence>
<dbReference type="NCBIfam" id="TIGR00912">
    <property type="entry name" value="2A0309"/>
    <property type="match status" value="1"/>
</dbReference>